<reference evidence="4" key="1">
    <citation type="submission" date="2019-12" db="EMBL/GenBank/DDBJ databases">
        <title>Comparative genomics gives insights into the taxonomy of the Azoarcus-Aromatoleum group and reveals separate origins of nif in the plant-associated Azoarcus and non-plant-associated Aromatoleum sub-groups.</title>
        <authorList>
            <person name="Lafos M."/>
            <person name="Maluk M."/>
            <person name="Batista M."/>
            <person name="Junghare M."/>
            <person name="Carmona M."/>
            <person name="Faoro H."/>
            <person name="Cruz L.M."/>
            <person name="Battistoni F."/>
            <person name="De Souza E."/>
            <person name="Pedrosa F."/>
            <person name="Chen W.-M."/>
            <person name="Poole P.S."/>
            <person name="Dixon R.A."/>
            <person name="James E.K."/>
        </authorList>
    </citation>
    <scope>NUCLEOTIDE SEQUENCE</scope>
    <source>
        <strain evidence="4">NSC3</strain>
    </source>
</reference>
<dbReference type="Gene3D" id="1.10.530.10">
    <property type="match status" value="1"/>
</dbReference>
<dbReference type="GO" id="GO:0000270">
    <property type="term" value="P:peptidoglycan metabolic process"/>
    <property type="evidence" value="ECO:0007669"/>
    <property type="project" value="InterPro"/>
</dbReference>
<dbReference type="Pfam" id="PF01476">
    <property type="entry name" value="LysM"/>
    <property type="match status" value="1"/>
</dbReference>
<feature type="chain" id="PRO_5037216070" evidence="2">
    <location>
        <begin position="25"/>
        <end position="408"/>
    </location>
</feature>
<dbReference type="InterPro" id="IPR000189">
    <property type="entry name" value="Transglyc_AS"/>
</dbReference>
<dbReference type="Pfam" id="PF01464">
    <property type="entry name" value="SLT"/>
    <property type="match status" value="1"/>
</dbReference>
<dbReference type="EMBL" id="WTVM01000143">
    <property type="protein sequence ID" value="NMG04674.1"/>
    <property type="molecule type" value="Genomic_DNA"/>
</dbReference>
<evidence type="ECO:0000256" key="1">
    <source>
        <dbReference type="ARBA" id="ARBA00007734"/>
    </source>
</evidence>
<evidence type="ECO:0000259" key="3">
    <source>
        <dbReference type="PROSITE" id="PS51782"/>
    </source>
</evidence>
<dbReference type="InterPro" id="IPR036779">
    <property type="entry name" value="LysM_dom_sf"/>
</dbReference>
<dbReference type="RefSeq" id="WP_168989320.1">
    <property type="nucleotide sequence ID" value="NZ_CAWPHM010000048.1"/>
</dbReference>
<accession>A0A972J9B4</accession>
<comment type="similarity">
    <text evidence="1">Belongs to the transglycosylase Slt family.</text>
</comment>
<keyword evidence="5" id="KW-1185">Reference proteome</keyword>
<dbReference type="GO" id="GO:0008933">
    <property type="term" value="F:peptidoglycan lytic transglycosylase activity"/>
    <property type="evidence" value="ECO:0007669"/>
    <property type="project" value="InterPro"/>
</dbReference>
<keyword evidence="2" id="KW-0732">Signal</keyword>
<dbReference type="Proteomes" id="UP000599523">
    <property type="component" value="Unassembled WGS sequence"/>
</dbReference>
<dbReference type="PANTHER" id="PTHR37423:SF2">
    <property type="entry name" value="MEMBRANE-BOUND LYTIC MUREIN TRANSGLYCOSYLASE C"/>
    <property type="match status" value="1"/>
</dbReference>
<proteinExistence type="inferred from homology"/>
<dbReference type="InterPro" id="IPR018392">
    <property type="entry name" value="LysM"/>
</dbReference>
<dbReference type="PROSITE" id="PS51782">
    <property type="entry name" value="LYSM"/>
    <property type="match status" value="1"/>
</dbReference>
<evidence type="ECO:0000313" key="4">
    <source>
        <dbReference type="EMBL" id="NMG04674.1"/>
    </source>
</evidence>
<dbReference type="GO" id="GO:0016020">
    <property type="term" value="C:membrane"/>
    <property type="evidence" value="ECO:0007669"/>
    <property type="project" value="InterPro"/>
</dbReference>
<dbReference type="PROSITE" id="PS00922">
    <property type="entry name" value="TRANSGLYCOSYLASE"/>
    <property type="match status" value="1"/>
</dbReference>
<dbReference type="Gene3D" id="3.10.350.10">
    <property type="entry name" value="LysM domain"/>
    <property type="match status" value="1"/>
</dbReference>
<dbReference type="PANTHER" id="PTHR37423">
    <property type="entry name" value="SOLUBLE LYTIC MUREIN TRANSGLYCOSYLASE-RELATED"/>
    <property type="match status" value="1"/>
</dbReference>
<dbReference type="AlphaFoldDB" id="A0A972J9B4"/>
<dbReference type="SMART" id="SM00257">
    <property type="entry name" value="LysM"/>
    <property type="match status" value="1"/>
</dbReference>
<feature type="domain" description="LysM" evidence="3">
    <location>
        <begin position="343"/>
        <end position="387"/>
    </location>
</feature>
<dbReference type="CDD" id="cd16894">
    <property type="entry name" value="MltD-like"/>
    <property type="match status" value="1"/>
</dbReference>
<dbReference type="InterPro" id="IPR008258">
    <property type="entry name" value="Transglycosylase_SLT_dom_1"/>
</dbReference>
<name>A0A972J9B4_9RHOO</name>
<organism evidence="4 5">
    <name type="scientific">Azoarcus taiwanensis</name>
    <dbReference type="NCBI Taxonomy" id="666964"/>
    <lineage>
        <taxon>Bacteria</taxon>
        <taxon>Pseudomonadati</taxon>
        <taxon>Pseudomonadota</taxon>
        <taxon>Betaproteobacteria</taxon>
        <taxon>Rhodocyclales</taxon>
        <taxon>Zoogloeaceae</taxon>
        <taxon>Azoarcus</taxon>
    </lineage>
</organism>
<evidence type="ECO:0000313" key="5">
    <source>
        <dbReference type="Proteomes" id="UP000599523"/>
    </source>
</evidence>
<sequence length="408" mass="45776">MAAASLPRIGVLVIVLCLSLHATAAEQDSSAPPLPADTGAVVPFLFQPEPIIVELPVHQERVLKLDLTRDPNDIWDRLRRGFAMPDLDSNLVVEMQGFYLNRPGFLRRVFERGGQYLYHIVDEIERRGMPTEIALLPMVESNFNPMAYSRAHASGMWQFIPSTGRNFNLVQNSWVDERRDVIASTNAALDYLEYLYNMHGDWHLALASYNWGEGAVGRAMRRNRDEGLPAEYSHLRMPDETRRYIPKLQALKNIVASPELFAFELPFVPNDRMFTTVEAPQGIDLATAAELAEMPIEDFIALNPAYNRPVLGLSGQSLVVPLDRVTPFRERLGDLENEAGRWKTYELRRGEDLGAVARRFGLSVTQLRQINRLSANSRITPGMTLLVPDGIDPSGAIEAARALSSGRR</sequence>
<protein>
    <submittedName>
        <fullName evidence="4">Transglycosylase SLT domain-containing protein</fullName>
    </submittedName>
</protein>
<evidence type="ECO:0000256" key="2">
    <source>
        <dbReference type="SAM" id="SignalP"/>
    </source>
</evidence>
<dbReference type="InterPro" id="IPR023346">
    <property type="entry name" value="Lysozyme-like_dom_sf"/>
</dbReference>
<dbReference type="SUPFAM" id="SSF53955">
    <property type="entry name" value="Lysozyme-like"/>
    <property type="match status" value="1"/>
</dbReference>
<feature type="signal peptide" evidence="2">
    <location>
        <begin position="1"/>
        <end position="24"/>
    </location>
</feature>
<dbReference type="SUPFAM" id="SSF54106">
    <property type="entry name" value="LysM domain"/>
    <property type="match status" value="1"/>
</dbReference>
<gene>
    <name evidence="4" type="ORF">GPA21_17105</name>
</gene>
<comment type="caution">
    <text evidence="4">The sequence shown here is derived from an EMBL/GenBank/DDBJ whole genome shotgun (WGS) entry which is preliminary data.</text>
</comment>